<evidence type="ECO:0000313" key="4">
    <source>
        <dbReference type="Proteomes" id="UP000077671"/>
    </source>
</evidence>
<feature type="compositionally biased region" description="Low complexity" evidence="1">
    <location>
        <begin position="29"/>
        <end position="40"/>
    </location>
</feature>
<proteinExistence type="predicted"/>
<organism evidence="3 4">
    <name type="scientific">Tilletia caries</name>
    <name type="common">wheat bunt fungus</name>
    <dbReference type="NCBI Taxonomy" id="13290"/>
    <lineage>
        <taxon>Eukaryota</taxon>
        <taxon>Fungi</taxon>
        <taxon>Dikarya</taxon>
        <taxon>Basidiomycota</taxon>
        <taxon>Ustilaginomycotina</taxon>
        <taxon>Exobasidiomycetes</taxon>
        <taxon>Tilletiales</taxon>
        <taxon>Tilletiaceae</taxon>
        <taxon>Tilletia</taxon>
    </lineage>
</organism>
<evidence type="ECO:0000256" key="1">
    <source>
        <dbReference type="SAM" id="MobiDB-lite"/>
    </source>
</evidence>
<gene>
    <name evidence="3" type="ORF">A4X03_0g6738</name>
    <name evidence="2" type="ORF">JKIAZH3_G3481</name>
</gene>
<evidence type="ECO:0000313" key="5">
    <source>
        <dbReference type="Proteomes" id="UP000836402"/>
    </source>
</evidence>
<feature type="compositionally biased region" description="Polar residues" evidence="1">
    <location>
        <begin position="1"/>
        <end position="10"/>
    </location>
</feature>
<keyword evidence="5" id="KW-1185">Reference proteome</keyword>
<dbReference type="Proteomes" id="UP000077671">
    <property type="component" value="Unassembled WGS sequence"/>
</dbReference>
<name>A0A177VAZ5_9BASI</name>
<sequence>MANNQDQSVCIANEDVDGPRAFSPLSEGQSETQSRPQSRTSRSKDQGLWLAAQNMKIIFGLLAGSFSTAQINHTTDFDKGVDKENLAKLRDFYDSCMDHHAQDKVGDDPTLKLVSESWSRLTVRDPTKKDIGISTSPAQEDPRPYPCQGKRQPKPTQAID</sequence>
<accession>A0A177VAZ5</accession>
<evidence type="ECO:0000313" key="3">
    <source>
        <dbReference type="EMBL" id="KAE8248603.1"/>
    </source>
</evidence>
<feature type="region of interest" description="Disordered" evidence="1">
    <location>
        <begin position="121"/>
        <end position="160"/>
    </location>
</feature>
<protein>
    <submittedName>
        <fullName evidence="3">Uncharacterized protein</fullName>
    </submittedName>
</protein>
<feature type="region of interest" description="Disordered" evidence="1">
    <location>
        <begin position="1"/>
        <end position="45"/>
    </location>
</feature>
<reference evidence="3" key="2">
    <citation type="journal article" date="2019" name="IMA Fungus">
        <title>Genome sequencing and comparison of five Tilletia species to identify candidate genes for the detection of regulated species infecting wheat.</title>
        <authorList>
            <person name="Nguyen H.D.T."/>
            <person name="Sultana T."/>
            <person name="Kesanakurti P."/>
            <person name="Hambleton S."/>
        </authorList>
    </citation>
    <scope>NUCLEOTIDE SEQUENCE</scope>
    <source>
        <strain evidence="3">DAOMC 238032</strain>
    </source>
</reference>
<dbReference type="EMBL" id="CAJHJG010002409">
    <property type="protein sequence ID" value="CAD6920045.1"/>
    <property type="molecule type" value="Genomic_DNA"/>
</dbReference>
<reference evidence="3" key="1">
    <citation type="submission" date="2016-04" db="EMBL/GenBank/DDBJ databases">
        <authorList>
            <person name="Nguyen H.D."/>
            <person name="Kesanakurti P."/>
            <person name="Cullis J."/>
            <person name="Levesque C.A."/>
            <person name="Hambleton S."/>
        </authorList>
    </citation>
    <scope>NUCLEOTIDE SEQUENCE</scope>
    <source>
        <strain evidence="3">DAOMC 238032</strain>
    </source>
</reference>
<feature type="compositionally biased region" description="Basic and acidic residues" evidence="1">
    <location>
        <begin position="122"/>
        <end position="131"/>
    </location>
</feature>
<dbReference type="AlphaFoldDB" id="A0A177VAZ5"/>
<dbReference type="InterPro" id="IPR042089">
    <property type="entry name" value="Peptidase_M13_dom_2"/>
</dbReference>
<evidence type="ECO:0000313" key="2">
    <source>
        <dbReference type="EMBL" id="CAD6920045.1"/>
    </source>
</evidence>
<dbReference type="Gene3D" id="1.10.1380.10">
    <property type="entry name" value="Neutral endopeptidase , domain2"/>
    <property type="match status" value="1"/>
</dbReference>
<reference evidence="2" key="3">
    <citation type="submission" date="2020-10" db="EMBL/GenBank/DDBJ databases">
        <authorList>
            <person name="Sedaghatjoo S."/>
        </authorList>
    </citation>
    <scope>NUCLEOTIDE SEQUENCE</scope>
    <source>
        <strain evidence="2">AZH3</strain>
    </source>
</reference>
<comment type="caution">
    <text evidence="3">The sequence shown here is derived from an EMBL/GenBank/DDBJ whole genome shotgun (WGS) entry which is preliminary data.</text>
</comment>
<dbReference type="EMBL" id="LWDD02001377">
    <property type="protein sequence ID" value="KAE8248603.1"/>
    <property type="molecule type" value="Genomic_DNA"/>
</dbReference>
<dbReference type="Proteomes" id="UP000836402">
    <property type="component" value="Unassembled WGS sequence"/>
</dbReference>